<sequence length="68" mass="7256">MDGEELKALPRPKPTVRRAQLEATVDPLNVKVDPMIKKLLKTGPKPNANSSKSFVTVASAALSGSKEV</sequence>
<gene>
    <name evidence="1" type="ORF">PTTG_28106</name>
</gene>
<evidence type="ECO:0000313" key="3">
    <source>
        <dbReference type="Proteomes" id="UP000005240"/>
    </source>
</evidence>
<proteinExistence type="predicted"/>
<dbReference type="EnsemblFungi" id="PTTG_28106-t43_1">
    <property type="protein sequence ID" value="PTTG_28106-t43_1-p1"/>
    <property type="gene ID" value="PTTG_28106"/>
</dbReference>
<organism evidence="1">
    <name type="scientific">Puccinia triticina (isolate 1-1 / race 1 (BBBD))</name>
    <name type="common">Brown leaf rust fungus</name>
    <dbReference type="NCBI Taxonomy" id="630390"/>
    <lineage>
        <taxon>Eukaryota</taxon>
        <taxon>Fungi</taxon>
        <taxon>Dikarya</taxon>
        <taxon>Basidiomycota</taxon>
        <taxon>Pucciniomycotina</taxon>
        <taxon>Pucciniomycetes</taxon>
        <taxon>Pucciniales</taxon>
        <taxon>Pucciniaceae</taxon>
        <taxon>Puccinia</taxon>
    </lineage>
</organism>
<reference evidence="2" key="4">
    <citation type="submission" date="2025-05" db="UniProtKB">
        <authorList>
            <consortium name="EnsemblFungi"/>
        </authorList>
    </citation>
    <scope>IDENTIFICATION</scope>
    <source>
        <strain evidence="2">isolate 1-1 / race 1 (BBBD)</strain>
    </source>
</reference>
<dbReference type="Proteomes" id="UP000005240">
    <property type="component" value="Unassembled WGS sequence"/>
</dbReference>
<name>A0A180GEK5_PUCT1</name>
<protein>
    <submittedName>
        <fullName evidence="1 2">Uncharacterized protein</fullName>
    </submittedName>
</protein>
<evidence type="ECO:0000313" key="2">
    <source>
        <dbReference type="EnsemblFungi" id="PTTG_28106-t43_1-p1"/>
    </source>
</evidence>
<keyword evidence="3" id="KW-1185">Reference proteome</keyword>
<dbReference type="AlphaFoldDB" id="A0A180GEK5"/>
<accession>A0A180GEK5</accession>
<reference evidence="1" key="2">
    <citation type="submission" date="2016-05" db="EMBL/GenBank/DDBJ databases">
        <title>Comparative analysis highlights variable genome content of wheat rusts and divergence of the mating loci.</title>
        <authorList>
            <person name="Cuomo C.A."/>
            <person name="Bakkeren G."/>
            <person name="Szabo L."/>
            <person name="Khalil H."/>
            <person name="Joly D."/>
            <person name="Goldberg J."/>
            <person name="Young S."/>
            <person name="Zeng Q."/>
            <person name="Fellers J."/>
        </authorList>
    </citation>
    <scope>NUCLEOTIDE SEQUENCE [LARGE SCALE GENOMIC DNA]</scope>
    <source>
        <strain evidence="1">1-1 BBBD Race 1</strain>
    </source>
</reference>
<dbReference type="EMBL" id="ADAS02000088">
    <property type="protein sequence ID" value="OAV91051.1"/>
    <property type="molecule type" value="Genomic_DNA"/>
</dbReference>
<evidence type="ECO:0000313" key="1">
    <source>
        <dbReference type="EMBL" id="OAV91051.1"/>
    </source>
</evidence>
<reference evidence="1" key="1">
    <citation type="submission" date="2009-11" db="EMBL/GenBank/DDBJ databases">
        <authorList>
            <consortium name="The Broad Institute Genome Sequencing Platform"/>
            <person name="Ward D."/>
            <person name="Feldgarden M."/>
            <person name="Earl A."/>
            <person name="Young S.K."/>
            <person name="Zeng Q."/>
            <person name="Koehrsen M."/>
            <person name="Alvarado L."/>
            <person name="Berlin A."/>
            <person name="Bochicchio J."/>
            <person name="Borenstein D."/>
            <person name="Chapman S.B."/>
            <person name="Chen Z."/>
            <person name="Engels R."/>
            <person name="Freedman E."/>
            <person name="Gellesch M."/>
            <person name="Goldberg J."/>
            <person name="Griggs A."/>
            <person name="Gujja S."/>
            <person name="Heilman E."/>
            <person name="Heiman D."/>
            <person name="Hepburn T."/>
            <person name="Howarth C."/>
            <person name="Jen D."/>
            <person name="Larson L."/>
            <person name="Lewis B."/>
            <person name="Mehta T."/>
            <person name="Park D."/>
            <person name="Pearson M."/>
            <person name="Roberts A."/>
            <person name="Saif S."/>
            <person name="Shea T."/>
            <person name="Shenoy N."/>
            <person name="Sisk P."/>
            <person name="Stolte C."/>
            <person name="Sykes S."/>
            <person name="Thomson T."/>
            <person name="Walk T."/>
            <person name="White J."/>
            <person name="Yandava C."/>
            <person name="Izard J."/>
            <person name="Baranova O.V."/>
            <person name="Blanton J.M."/>
            <person name="Tanner A.C."/>
            <person name="Dewhirst F.E."/>
            <person name="Haas B."/>
            <person name="Nusbaum C."/>
            <person name="Birren B."/>
        </authorList>
    </citation>
    <scope>NUCLEOTIDE SEQUENCE [LARGE SCALE GENOMIC DNA]</scope>
    <source>
        <strain evidence="1">1-1 BBBD Race 1</strain>
    </source>
</reference>
<dbReference type="VEuPathDB" id="FungiDB:PTTG_28106"/>
<reference evidence="2 3" key="3">
    <citation type="journal article" date="2017" name="G3 (Bethesda)">
        <title>Comparative analysis highlights variable genome content of wheat rusts and divergence of the mating loci.</title>
        <authorList>
            <person name="Cuomo C.A."/>
            <person name="Bakkeren G."/>
            <person name="Khalil H.B."/>
            <person name="Panwar V."/>
            <person name="Joly D."/>
            <person name="Linning R."/>
            <person name="Sakthikumar S."/>
            <person name="Song X."/>
            <person name="Adiconis X."/>
            <person name="Fan L."/>
            <person name="Goldberg J.M."/>
            <person name="Levin J.Z."/>
            <person name="Young S."/>
            <person name="Zeng Q."/>
            <person name="Anikster Y."/>
            <person name="Bruce M."/>
            <person name="Wang M."/>
            <person name="Yin C."/>
            <person name="McCallum B."/>
            <person name="Szabo L.J."/>
            <person name="Hulbert S."/>
            <person name="Chen X."/>
            <person name="Fellers J.P."/>
        </authorList>
    </citation>
    <scope>NUCLEOTIDE SEQUENCE</scope>
    <source>
        <strain evidence="3">Isolate 1-1 / race 1 (BBBD)</strain>
        <strain evidence="2">isolate 1-1 / race 1 (BBBD)</strain>
    </source>
</reference>